<feature type="region of interest" description="Disordered" evidence="1">
    <location>
        <begin position="84"/>
        <end position="104"/>
    </location>
</feature>
<sequence length="410" mass="40697">MTANVLEHRRARAFADAVEDRPGTAVPIGAPHQEPAGEGQFTELLAAVDALGALPPPALDPTVKSTQRALLMAEFERAFAGGGGAAVPGQRRGAHRATEAARRFRPGSRWGRRLAYGGLAAGVAVGALGGVAAASSSALPGDSLYGMKRGLENWQLDFAGSDAARGRLLLDQASNRMSEAQQLMAHQSEGESLSPHLADEVSRALTDMNSEGSQGRELLKAVYRQDHTMAPLQQLASFADSQQQRLHAIEPRLGGQLAGPTGQVQSLLDGISQDIAPLQQLLPTPGGSDGTAALPSGGTGTGATPRAGDSGSPGSSAAPSGATVSGTGSTSGTGSSATPTGSTTSGTGSSGGLVQNLTGGLLNGSTPSATPSATSSAAATGSASASPAGNGVTVPPLIPGLLPSIGIGLS</sequence>
<dbReference type="RefSeq" id="WP_030261041.1">
    <property type="nucleotide sequence ID" value="NZ_JBHEZZ010000002.1"/>
</dbReference>
<reference evidence="4 5" key="1">
    <citation type="submission" date="2024-09" db="EMBL/GenBank/DDBJ databases">
        <authorList>
            <person name="Lee S.D."/>
        </authorList>
    </citation>
    <scope>NUCLEOTIDE SEQUENCE [LARGE SCALE GENOMIC DNA]</scope>
    <source>
        <strain evidence="4 5">N1-5</strain>
    </source>
</reference>
<feature type="transmembrane region" description="Helical" evidence="2">
    <location>
        <begin position="114"/>
        <end position="134"/>
    </location>
</feature>
<comment type="caution">
    <text evidence="4">The sequence shown here is derived from an EMBL/GenBank/DDBJ whole genome shotgun (WGS) entry which is preliminary data.</text>
</comment>
<protein>
    <submittedName>
        <fullName evidence="4">DUF5667 domain-containing protein</fullName>
    </submittedName>
</protein>
<dbReference type="EMBL" id="JBHEZZ010000002">
    <property type="protein sequence ID" value="MFC1400314.1"/>
    <property type="molecule type" value="Genomic_DNA"/>
</dbReference>
<dbReference type="Pfam" id="PF18915">
    <property type="entry name" value="DUF5667"/>
    <property type="match status" value="1"/>
</dbReference>
<name>A0ABV6UFT6_9ACTN</name>
<evidence type="ECO:0000259" key="3">
    <source>
        <dbReference type="Pfam" id="PF18915"/>
    </source>
</evidence>
<keyword evidence="5" id="KW-1185">Reference proteome</keyword>
<feature type="compositionally biased region" description="Low complexity" evidence="1">
    <location>
        <begin position="399"/>
        <end position="410"/>
    </location>
</feature>
<feature type="domain" description="DUF5667" evidence="3">
    <location>
        <begin position="138"/>
        <end position="253"/>
    </location>
</feature>
<feature type="compositionally biased region" description="Low complexity" evidence="1">
    <location>
        <begin position="290"/>
        <end position="347"/>
    </location>
</feature>
<proteinExistence type="predicted"/>
<evidence type="ECO:0000313" key="5">
    <source>
        <dbReference type="Proteomes" id="UP001592528"/>
    </source>
</evidence>
<keyword evidence="2" id="KW-0472">Membrane</keyword>
<accession>A0ABV6UFT6</accession>
<feature type="region of interest" description="Disordered" evidence="1">
    <location>
        <begin position="279"/>
        <end position="410"/>
    </location>
</feature>
<organism evidence="4 5">
    <name type="scientific">Streptacidiphilus cavernicola</name>
    <dbReference type="NCBI Taxonomy" id="3342716"/>
    <lineage>
        <taxon>Bacteria</taxon>
        <taxon>Bacillati</taxon>
        <taxon>Actinomycetota</taxon>
        <taxon>Actinomycetes</taxon>
        <taxon>Kitasatosporales</taxon>
        <taxon>Streptomycetaceae</taxon>
        <taxon>Streptacidiphilus</taxon>
    </lineage>
</organism>
<evidence type="ECO:0000256" key="2">
    <source>
        <dbReference type="SAM" id="Phobius"/>
    </source>
</evidence>
<keyword evidence="2" id="KW-1133">Transmembrane helix</keyword>
<keyword evidence="2" id="KW-0812">Transmembrane</keyword>
<evidence type="ECO:0000313" key="4">
    <source>
        <dbReference type="EMBL" id="MFC1400314.1"/>
    </source>
</evidence>
<feature type="compositionally biased region" description="Low complexity" evidence="1">
    <location>
        <begin position="364"/>
        <end position="389"/>
    </location>
</feature>
<dbReference type="Proteomes" id="UP001592528">
    <property type="component" value="Unassembled WGS sequence"/>
</dbReference>
<gene>
    <name evidence="4" type="ORF">ACEZDJ_03315</name>
</gene>
<dbReference type="InterPro" id="IPR043725">
    <property type="entry name" value="DUF5667"/>
</dbReference>
<evidence type="ECO:0000256" key="1">
    <source>
        <dbReference type="SAM" id="MobiDB-lite"/>
    </source>
</evidence>